<protein>
    <submittedName>
        <fullName evidence="2">Uncharacterized protein</fullName>
    </submittedName>
</protein>
<keyword evidence="3" id="KW-1185">Reference proteome</keyword>
<evidence type="ECO:0000256" key="1">
    <source>
        <dbReference type="SAM" id="Phobius"/>
    </source>
</evidence>
<gene>
    <name evidence="2" type="ORF">M0M57_03190</name>
</gene>
<dbReference type="EMBL" id="CP096205">
    <property type="protein sequence ID" value="UPQ79845.1"/>
    <property type="molecule type" value="Genomic_DNA"/>
</dbReference>
<evidence type="ECO:0000313" key="2">
    <source>
        <dbReference type="EMBL" id="UPQ79845.1"/>
    </source>
</evidence>
<accession>A0ABY4KHL1</accession>
<keyword evidence="1" id="KW-0472">Membrane</keyword>
<keyword evidence="1" id="KW-0812">Transmembrane</keyword>
<name>A0ABY4KHL1_9FLAO</name>
<evidence type="ECO:0000313" key="3">
    <source>
        <dbReference type="Proteomes" id="UP000830583"/>
    </source>
</evidence>
<organism evidence="2 3">
    <name type="scientific">Flavobacterium azooxidireducens</name>
    <dbReference type="NCBI Taxonomy" id="1871076"/>
    <lineage>
        <taxon>Bacteria</taxon>
        <taxon>Pseudomonadati</taxon>
        <taxon>Bacteroidota</taxon>
        <taxon>Flavobacteriia</taxon>
        <taxon>Flavobacteriales</taxon>
        <taxon>Flavobacteriaceae</taxon>
        <taxon>Flavobacterium</taxon>
    </lineage>
</organism>
<reference evidence="2" key="1">
    <citation type="submission" date="2022-04" db="EMBL/GenBank/DDBJ databases">
        <title>Consumption of N2O by Flavobacterium azooxidireducens sp. nov. isolated from Decomposing Leaf Litter of Phragmites australis (Cav.).</title>
        <authorList>
            <person name="Behrendt U."/>
            <person name="Spanner T."/>
            <person name="Augustin J."/>
            <person name="Horn M.A."/>
            <person name="Kolb S."/>
            <person name="Ulrich A."/>
        </authorList>
    </citation>
    <scope>NUCLEOTIDE SEQUENCE</scope>
    <source>
        <strain evidence="2">IGB 4-14</strain>
    </source>
</reference>
<feature type="transmembrane region" description="Helical" evidence="1">
    <location>
        <begin position="81"/>
        <end position="98"/>
    </location>
</feature>
<dbReference type="RefSeq" id="WP_248435310.1">
    <property type="nucleotide sequence ID" value="NZ_CP096205.1"/>
</dbReference>
<dbReference type="Proteomes" id="UP000830583">
    <property type="component" value="Chromosome"/>
</dbReference>
<sequence>MEANKFKDLAKTLEQDPKQLEAFKENPVQFLEQVKERPIDNKGVFLTIVIIVGVVLIGSIILGSIIIFRAPDTQNAKVPEFLVSVGSTALGAIVGLLAPTPNK</sequence>
<feature type="transmembrane region" description="Helical" evidence="1">
    <location>
        <begin position="44"/>
        <end position="69"/>
    </location>
</feature>
<proteinExistence type="predicted"/>
<keyword evidence="1" id="KW-1133">Transmembrane helix</keyword>